<organism evidence="1 2">
    <name type="scientific">Flemingia macrophylla</name>
    <dbReference type="NCBI Taxonomy" id="520843"/>
    <lineage>
        <taxon>Eukaryota</taxon>
        <taxon>Viridiplantae</taxon>
        <taxon>Streptophyta</taxon>
        <taxon>Embryophyta</taxon>
        <taxon>Tracheophyta</taxon>
        <taxon>Spermatophyta</taxon>
        <taxon>Magnoliopsida</taxon>
        <taxon>eudicotyledons</taxon>
        <taxon>Gunneridae</taxon>
        <taxon>Pentapetalae</taxon>
        <taxon>rosids</taxon>
        <taxon>fabids</taxon>
        <taxon>Fabales</taxon>
        <taxon>Fabaceae</taxon>
        <taxon>Papilionoideae</taxon>
        <taxon>50 kb inversion clade</taxon>
        <taxon>NPAAA clade</taxon>
        <taxon>indigoferoid/millettioid clade</taxon>
        <taxon>Phaseoleae</taxon>
        <taxon>Flemingia</taxon>
    </lineage>
</organism>
<comment type="caution">
    <text evidence="1">The sequence shown here is derived from an EMBL/GenBank/DDBJ whole genome shotgun (WGS) entry which is preliminary data.</text>
</comment>
<accession>A0ABD1NEX4</accession>
<dbReference type="Proteomes" id="UP001603857">
    <property type="component" value="Unassembled WGS sequence"/>
</dbReference>
<gene>
    <name evidence="1" type="ORF">Fmac_000675</name>
</gene>
<proteinExistence type="predicted"/>
<dbReference type="EMBL" id="JBGMDY010000001">
    <property type="protein sequence ID" value="KAL2346675.1"/>
    <property type="molecule type" value="Genomic_DNA"/>
</dbReference>
<evidence type="ECO:0000313" key="2">
    <source>
        <dbReference type="Proteomes" id="UP001603857"/>
    </source>
</evidence>
<keyword evidence="2" id="KW-1185">Reference proteome</keyword>
<name>A0ABD1NEX4_9FABA</name>
<evidence type="ECO:0000313" key="1">
    <source>
        <dbReference type="EMBL" id="KAL2346675.1"/>
    </source>
</evidence>
<protein>
    <submittedName>
        <fullName evidence="1">Uncharacterized protein</fullName>
    </submittedName>
</protein>
<sequence>MVCTFPHEIIAFSFIWLDVGFVEISCANSHDLSFWGIQQGCCFVFFLARTGV</sequence>
<dbReference type="AlphaFoldDB" id="A0ABD1NEX4"/>
<reference evidence="1 2" key="1">
    <citation type="submission" date="2024-08" db="EMBL/GenBank/DDBJ databases">
        <title>Insights into the chromosomal genome structure of Flemingia macrophylla.</title>
        <authorList>
            <person name="Ding Y."/>
            <person name="Zhao Y."/>
            <person name="Bi W."/>
            <person name="Wu M."/>
            <person name="Zhao G."/>
            <person name="Gong Y."/>
            <person name="Li W."/>
            <person name="Zhang P."/>
        </authorList>
    </citation>
    <scope>NUCLEOTIDE SEQUENCE [LARGE SCALE GENOMIC DNA]</scope>
    <source>
        <strain evidence="1">DYQJB</strain>
        <tissue evidence="1">Leaf</tissue>
    </source>
</reference>